<keyword evidence="5" id="KW-0175">Coiled coil</keyword>
<feature type="transmembrane region" description="Helical" evidence="6">
    <location>
        <begin position="203"/>
        <end position="224"/>
    </location>
</feature>
<keyword evidence="2 6" id="KW-0812">Transmembrane</keyword>
<evidence type="ECO:0000313" key="9">
    <source>
        <dbReference type="Proteomes" id="UP000763088"/>
    </source>
</evidence>
<comment type="subcellular location">
    <subcellularLocation>
        <location evidence="1">Membrane</location>
        <topology evidence="1">Multi-pass membrane protein</topology>
    </subcellularLocation>
</comment>
<dbReference type="Pfam" id="PF00520">
    <property type="entry name" value="Ion_trans"/>
    <property type="match status" value="1"/>
</dbReference>
<dbReference type="InterPro" id="IPR005821">
    <property type="entry name" value="Ion_trans_dom"/>
</dbReference>
<accession>A0A928GHP3</accession>
<dbReference type="Proteomes" id="UP000763088">
    <property type="component" value="Unassembled WGS sequence"/>
</dbReference>
<dbReference type="AlphaFoldDB" id="A0A928GHP3"/>
<dbReference type="Gene3D" id="1.20.120.350">
    <property type="entry name" value="Voltage-gated potassium channels. Chain C"/>
    <property type="match status" value="1"/>
</dbReference>
<sequence>MEQLKDLLCNERVMLYAIMVNTALMFFGGFWPTSPWFEWTDALFTLIFLFEAMAKISRMGWKAYWREGWNKFDFIVLIVALPSLASPILEQTMATNAVLALRSMRLFKSLKMLRFIPNIHKLLAGLKLATRASLLVFIAFIVFLIIFAILSSTIFGTIAPEYFGNPAISVYSIFRLFTVEGWYEFADTIANNASSGWGFFARVYFSVLMFLGGVIGLSLINSIFVDAMAEDNNDEVLHKLEQIEKLLKELTESKNNNQSNQ</sequence>
<dbReference type="EMBL" id="SUYD01000001">
    <property type="protein sequence ID" value="MBE6265098.1"/>
    <property type="molecule type" value="Genomic_DNA"/>
</dbReference>
<dbReference type="GO" id="GO:0005248">
    <property type="term" value="F:voltage-gated sodium channel activity"/>
    <property type="evidence" value="ECO:0007669"/>
    <property type="project" value="TreeGrafter"/>
</dbReference>
<organism evidence="8 9">
    <name type="scientific">Xylanibacter ruminicola</name>
    <name type="common">Prevotella ruminicola</name>
    <dbReference type="NCBI Taxonomy" id="839"/>
    <lineage>
        <taxon>Bacteria</taxon>
        <taxon>Pseudomonadati</taxon>
        <taxon>Bacteroidota</taxon>
        <taxon>Bacteroidia</taxon>
        <taxon>Bacteroidales</taxon>
        <taxon>Prevotellaceae</taxon>
        <taxon>Xylanibacter</taxon>
    </lineage>
</organism>
<proteinExistence type="predicted"/>
<feature type="transmembrane region" description="Helical" evidence="6">
    <location>
        <begin position="132"/>
        <end position="150"/>
    </location>
</feature>
<feature type="coiled-coil region" evidence="5">
    <location>
        <begin position="233"/>
        <end position="260"/>
    </location>
</feature>
<feature type="domain" description="Ion transport" evidence="7">
    <location>
        <begin position="13"/>
        <end position="234"/>
    </location>
</feature>
<keyword evidence="3 6" id="KW-1133">Transmembrane helix</keyword>
<feature type="transmembrane region" description="Helical" evidence="6">
    <location>
        <begin position="36"/>
        <end position="54"/>
    </location>
</feature>
<evidence type="ECO:0000256" key="4">
    <source>
        <dbReference type="ARBA" id="ARBA00023136"/>
    </source>
</evidence>
<evidence type="ECO:0000256" key="5">
    <source>
        <dbReference type="SAM" id="Coils"/>
    </source>
</evidence>
<gene>
    <name evidence="8" type="ORF">E7102_01295</name>
</gene>
<keyword evidence="4 6" id="KW-0472">Membrane</keyword>
<evidence type="ECO:0000256" key="6">
    <source>
        <dbReference type="SAM" id="Phobius"/>
    </source>
</evidence>
<dbReference type="InterPro" id="IPR027359">
    <property type="entry name" value="Volt_channel_dom_sf"/>
</dbReference>
<name>A0A928GHP3_XYLRU</name>
<dbReference type="InterPro" id="IPR043203">
    <property type="entry name" value="VGCC_Ca_Na"/>
</dbReference>
<evidence type="ECO:0000256" key="3">
    <source>
        <dbReference type="ARBA" id="ARBA00022989"/>
    </source>
</evidence>
<reference evidence="8" key="1">
    <citation type="submission" date="2019-04" db="EMBL/GenBank/DDBJ databases">
        <title>Evolution of Biomass-Degrading Anaerobic Consortia Revealed by Metagenomics.</title>
        <authorList>
            <person name="Peng X."/>
        </authorList>
    </citation>
    <scope>NUCLEOTIDE SEQUENCE</scope>
    <source>
        <strain evidence="8">SIG141</strain>
    </source>
</reference>
<dbReference type="Gene3D" id="1.10.287.70">
    <property type="match status" value="1"/>
</dbReference>
<dbReference type="SUPFAM" id="SSF81324">
    <property type="entry name" value="Voltage-gated potassium channels"/>
    <property type="match status" value="1"/>
</dbReference>
<dbReference type="GO" id="GO:0001518">
    <property type="term" value="C:voltage-gated sodium channel complex"/>
    <property type="evidence" value="ECO:0007669"/>
    <property type="project" value="TreeGrafter"/>
</dbReference>
<feature type="transmembrane region" description="Helical" evidence="6">
    <location>
        <begin position="12"/>
        <end position="30"/>
    </location>
</feature>
<evidence type="ECO:0000256" key="2">
    <source>
        <dbReference type="ARBA" id="ARBA00022692"/>
    </source>
</evidence>
<dbReference type="PANTHER" id="PTHR10037:SF62">
    <property type="entry name" value="SODIUM CHANNEL PROTEIN 60E"/>
    <property type="match status" value="1"/>
</dbReference>
<evidence type="ECO:0000256" key="1">
    <source>
        <dbReference type="ARBA" id="ARBA00004141"/>
    </source>
</evidence>
<evidence type="ECO:0000259" key="7">
    <source>
        <dbReference type="Pfam" id="PF00520"/>
    </source>
</evidence>
<evidence type="ECO:0000313" key="8">
    <source>
        <dbReference type="EMBL" id="MBE6265098.1"/>
    </source>
</evidence>
<comment type="caution">
    <text evidence="8">The sequence shown here is derived from an EMBL/GenBank/DDBJ whole genome shotgun (WGS) entry which is preliminary data.</text>
</comment>
<dbReference type="PANTHER" id="PTHR10037">
    <property type="entry name" value="VOLTAGE-GATED CATION CHANNEL CALCIUM AND SODIUM"/>
    <property type="match status" value="1"/>
</dbReference>
<protein>
    <submittedName>
        <fullName evidence="8">Ion transporter</fullName>
    </submittedName>
</protein>